<dbReference type="GO" id="GO:0004497">
    <property type="term" value="F:monooxygenase activity"/>
    <property type="evidence" value="ECO:0007669"/>
    <property type="project" value="UniProtKB-KW"/>
</dbReference>
<dbReference type="Pfam" id="PF00067">
    <property type="entry name" value="p450"/>
    <property type="match status" value="1"/>
</dbReference>
<feature type="binding site" description="axial binding residue" evidence="6">
    <location>
        <position position="503"/>
    </location>
    <ligand>
        <name>heme</name>
        <dbReference type="ChEBI" id="CHEBI:30413"/>
    </ligand>
    <ligandPart>
        <name>Fe</name>
        <dbReference type="ChEBI" id="CHEBI:18248"/>
    </ligandPart>
</feature>
<dbReference type="GeneID" id="69010107"/>
<evidence type="ECO:0000256" key="5">
    <source>
        <dbReference type="ARBA" id="ARBA00023033"/>
    </source>
</evidence>
<dbReference type="PROSITE" id="PS00086">
    <property type="entry name" value="CYTOCHROME_P450"/>
    <property type="match status" value="1"/>
</dbReference>
<evidence type="ECO:0000256" key="1">
    <source>
        <dbReference type="ARBA" id="ARBA00001971"/>
    </source>
</evidence>
<evidence type="ECO:0000256" key="2">
    <source>
        <dbReference type="ARBA" id="ARBA00010617"/>
    </source>
</evidence>
<keyword evidence="3 6" id="KW-0479">Metal-binding</keyword>
<protein>
    <submittedName>
        <fullName evidence="8">25-hydroxycholesterol 7-alpha-hydroxylase</fullName>
    </submittedName>
</protein>
<dbReference type="PRINTS" id="PR00465">
    <property type="entry name" value="EP450IV"/>
</dbReference>
<reference evidence="8" key="2">
    <citation type="submission" date="2020-03" db="EMBL/GenBank/DDBJ databases">
        <authorList>
            <person name="Fu F.-F."/>
            <person name="Chen J."/>
        </authorList>
    </citation>
    <scope>NUCLEOTIDE SEQUENCE</scope>
    <source>
        <strain evidence="8">Lc1</strain>
    </source>
</reference>
<dbReference type="SUPFAM" id="SSF48264">
    <property type="entry name" value="Cytochrome P450"/>
    <property type="match status" value="1"/>
</dbReference>
<evidence type="ECO:0000313" key="9">
    <source>
        <dbReference type="Proteomes" id="UP000613401"/>
    </source>
</evidence>
<evidence type="ECO:0000256" key="7">
    <source>
        <dbReference type="RuleBase" id="RU000461"/>
    </source>
</evidence>
<dbReference type="PANTHER" id="PTHR47582">
    <property type="entry name" value="P450, PUTATIVE (EUROFUNG)-RELATED"/>
    <property type="match status" value="1"/>
</dbReference>
<dbReference type="InterPro" id="IPR001128">
    <property type="entry name" value="Cyt_P450"/>
</dbReference>
<evidence type="ECO:0000256" key="4">
    <source>
        <dbReference type="ARBA" id="ARBA00023004"/>
    </source>
</evidence>
<dbReference type="InterPro" id="IPR036396">
    <property type="entry name" value="Cyt_P450_sf"/>
</dbReference>
<keyword evidence="6 7" id="KW-0349">Heme</keyword>
<dbReference type="InterPro" id="IPR017972">
    <property type="entry name" value="Cyt_P450_CS"/>
</dbReference>
<keyword evidence="9" id="KW-1185">Reference proteome</keyword>
<dbReference type="GO" id="GO:0016705">
    <property type="term" value="F:oxidoreductase activity, acting on paired donors, with incorporation or reduction of molecular oxygen"/>
    <property type="evidence" value="ECO:0007669"/>
    <property type="project" value="InterPro"/>
</dbReference>
<comment type="similarity">
    <text evidence="2 7">Belongs to the cytochrome P450 family.</text>
</comment>
<sequence length="582" mass="65108">MASINLAGTFLASHGFDSWLLLFLAAILLVGGSQLRGSSQDPREPPALKPKIPIVGHIIGLLGLRQYYYRQLGCVESHILGFKFRPSETQQLTRRVCDRCSQDNPNLPVFSISMGGSQKMYIIKDPQLSQVAMRNKALSLIPFMAEFAEKMVGFGPNIMNLFHHPPTDGSLPWTDDQHRSYAPLSPGPDLLEMNTYVLKRISRTINSVGPQFENKTLYLWLRDTFTKATLGSLFGDENSLTASPTLIQDLWDYDAGQSQLLMQPFPSITARQAYGGRSRVQQALRKYFREEFNQISNVSAVVKRRVAVNRKWGLPSDDVADHEFGMLFASVTNAIPTLFWMTCYVFRDPKLVEELRKELLDIAIIQDQDETAADGQNGMQLHWPRKCTFTVAKLSSACPLLLSTYKEVMRLTNRNAGTRRVVEDTVISYTPTPAVGETAATQSYILKKGANVQVPSIIANFDPATWGPNAHEFDARRFLAVDKERERAQSRAFNPFGSGKHLCPGRFFADAEILGALAALILGFEIETPEGGRVQVPPIKNNLAEAVPKPLQTVQDNMVVRIRRRPGWEDVEWVFVTSNGKS</sequence>
<dbReference type="PANTHER" id="PTHR47582:SF1">
    <property type="entry name" value="P450, PUTATIVE (EUROFUNG)-RELATED"/>
    <property type="match status" value="1"/>
</dbReference>
<organism evidence="8 9">
    <name type="scientific">Colletotrichum gloeosporioides</name>
    <name type="common">Anthracnose fungus</name>
    <name type="synonym">Glomerella cingulata</name>
    <dbReference type="NCBI Taxonomy" id="474922"/>
    <lineage>
        <taxon>Eukaryota</taxon>
        <taxon>Fungi</taxon>
        <taxon>Dikarya</taxon>
        <taxon>Ascomycota</taxon>
        <taxon>Pezizomycotina</taxon>
        <taxon>Sordariomycetes</taxon>
        <taxon>Hypocreomycetidae</taxon>
        <taxon>Glomerellales</taxon>
        <taxon>Glomerellaceae</taxon>
        <taxon>Colletotrichum</taxon>
        <taxon>Colletotrichum gloeosporioides species complex</taxon>
    </lineage>
</organism>
<keyword evidence="5 7" id="KW-0503">Monooxygenase</keyword>
<dbReference type="EMBL" id="WVTB01000004">
    <property type="protein sequence ID" value="KAF3811994.1"/>
    <property type="molecule type" value="Genomic_DNA"/>
</dbReference>
<dbReference type="InterPro" id="IPR002403">
    <property type="entry name" value="Cyt_P450_E_grp-IV"/>
</dbReference>
<keyword evidence="7" id="KW-0560">Oxidoreductase</keyword>
<gene>
    <name evidence="8" type="ORF">GCG54_00002946</name>
</gene>
<keyword evidence="4 6" id="KW-0408">Iron</keyword>
<comment type="caution">
    <text evidence="8">The sequence shown here is derived from an EMBL/GenBank/DDBJ whole genome shotgun (WGS) entry which is preliminary data.</text>
</comment>
<dbReference type="Proteomes" id="UP000613401">
    <property type="component" value="Unassembled WGS sequence"/>
</dbReference>
<dbReference type="CDD" id="cd11040">
    <property type="entry name" value="CYP7_CYP8-like"/>
    <property type="match status" value="1"/>
</dbReference>
<dbReference type="RefSeq" id="XP_045271153.1">
    <property type="nucleotide sequence ID" value="XM_045403026.1"/>
</dbReference>
<dbReference type="GO" id="GO:0020037">
    <property type="term" value="F:heme binding"/>
    <property type="evidence" value="ECO:0007669"/>
    <property type="project" value="InterPro"/>
</dbReference>
<evidence type="ECO:0000256" key="6">
    <source>
        <dbReference type="PIRSR" id="PIRSR602403-1"/>
    </source>
</evidence>
<accession>A0A8H4CXW6</accession>
<dbReference type="InterPro" id="IPR053007">
    <property type="entry name" value="CYP450_monoxygenase_sec-met"/>
</dbReference>
<name>A0A8H4CXW6_COLGL</name>
<evidence type="ECO:0000256" key="3">
    <source>
        <dbReference type="ARBA" id="ARBA00022723"/>
    </source>
</evidence>
<reference evidence="8" key="1">
    <citation type="journal article" date="2020" name="Phytopathology">
        <title>Genome sequence and comparative analysis of Colletotrichum gloeosporioides isolated from Liriodendron leaves.</title>
        <authorList>
            <person name="Fu F.F."/>
            <person name="Hao Z."/>
            <person name="Wang P."/>
            <person name="Lu Y."/>
            <person name="Xue L.J."/>
            <person name="Wei G."/>
            <person name="Tian Y."/>
            <person name="Baishi H."/>
            <person name="Xu H."/>
            <person name="Shi J."/>
            <person name="Cheng T."/>
            <person name="Wang G."/>
            <person name="Yi Y."/>
            <person name="Chen J."/>
        </authorList>
    </citation>
    <scope>NUCLEOTIDE SEQUENCE</scope>
    <source>
        <strain evidence="8">Lc1</strain>
    </source>
</reference>
<proteinExistence type="inferred from homology"/>
<dbReference type="Gene3D" id="1.10.630.10">
    <property type="entry name" value="Cytochrome P450"/>
    <property type="match status" value="1"/>
</dbReference>
<dbReference type="GO" id="GO:0005506">
    <property type="term" value="F:iron ion binding"/>
    <property type="evidence" value="ECO:0007669"/>
    <property type="project" value="InterPro"/>
</dbReference>
<comment type="cofactor">
    <cofactor evidence="1 6">
        <name>heme</name>
        <dbReference type="ChEBI" id="CHEBI:30413"/>
    </cofactor>
</comment>
<dbReference type="AlphaFoldDB" id="A0A8H4CXW6"/>
<evidence type="ECO:0000313" key="8">
    <source>
        <dbReference type="EMBL" id="KAF3811994.1"/>
    </source>
</evidence>